<proteinExistence type="predicted"/>
<organism evidence="2 3">
    <name type="scientific">Rhamnella rubrinervis</name>
    <dbReference type="NCBI Taxonomy" id="2594499"/>
    <lineage>
        <taxon>Eukaryota</taxon>
        <taxon>Viridiplantae</taxon>
        <taxon>Streptophyta</taxon>
        <taxon>Embryophyta</taxon>
        <taxon>Tracheophyta</taxon>
        <taxon>Spermatophyta</taxon>
        <taxon>Magnoliopsida</taxon>
        <taxon>eudicotyledons</taxon>
        <taxon>Gunneridae</taxon>
        <taxon>Pentapetalae</taxon>
        <taxon>rosids</taxon>
        <taxon>fabids</taxon>
        <taxon>Rosales</taxon>
        <taxon>Rhamnaceae</taxon>
        <taxon>rhamnoid group</taxon>
        <taxon>Rhamneae</taxon>
        <taxon>Rhamnella</taxon>
    </lineage>
</organism>
<evidence type="ECO:0000313" key="3">
    <source>
        <dbReference type="Proteomes" id="UP000796880"/>
    </source>
</evidence>
<dbReference type="Proteomes" id="UP000796880">
    <property type="component" value="Unassembled WGS sequence"/>
</dbReference>
<reference evidence="2" key="1">
    <citation type="submission" date="2020-03" db="EMBL/GenBank/DDBJ databases">
        <title>A high-quality chromosome-level genome assembly of a woody plant with both climbing and erect habits, Rhamnella rubrinervis.</title>
        <authorList>
            <person name="Lu Z."/>
            <person name="Yang Y."/>
            <person name="Zhu X."/>
            <person name="Sun Y."/>
        </authorList>
    </citation>
    <scope>NUCLEOTIDE SEQUENCE</scope>
    <source>
        <strain evidence="2">BYM</strain>
        <tissue evidence="2">Leaf</tissue>
    </source>
</reference>
<dbReference type="AlphaFoldDB" id="A0A8K0GLH0"/>
<protein>
    <submittedName>
        <fullName evidence="2">Uncharacterized protein</fullName>
    </submittedName>
</protein>
<sequence length="131" mass="14251">MVETTSTTAGKKSTGPMAIGSTSSLNKKKPIGSVAVVDINEHKETDEPVVPSDESSIDDFLYQIRGLGDLVAVVDNTRRYVPPPARLGHQDQYDHERNDQGEIYVAGLNDQNGRNDDATCQNGKQNLPINL</sequence>
<gene>
    <name evidence="2" type="ORF">FNV43_RR24720</name>
</gene>
<evidence type="ECO:0000313" key="2">
    <source>
        <dbReference type="EMBL" id="KAF3433617.1"/>
    </source>
</evidence>
<feature type="compositionally biased region" description="Low complexity" evidence="1">
    <location>
        <begin position="1"/>
        <end position="15"/>
    </location>
</feature>
<comment type="caution">
    <text evidence="2">The sequence shown here is derived from an EMBL/GenBank/DDBJ whole genome shotgun (WGS) entry which is preliminary data.</text>
</comment>
<evidence type="ECO:0000256" key="1">
    <source>
        <dbReference type="SAM" id="MobiDB-lite"/>
    </source>
</evidence>
<dbReference type="EMBL" id="VOIH02000011">
    <property type="protein sequence ID" value="KAF3433617.1"/>
    <property type="molecule type" value="Genomic_DNA"/>
</dbReference>
<accession>A0A8K0GLH0</accession>
<name>A0A8K0GLH0_9ROSA</name>
<feature type="region of interest" description="Disordered" evidence="1">
    <location>
        <begin position="1"/>
        <end position="26"/>
    </location>
</feature>
<keyword evidence="3" id="KW-1185">Reference proteome</keyword>